<dbReference type="GO" id="GO:0006303">
    <property type="term" value="P:double-strand break repair via nonhomologous end joining"/>
    <property type="evidence" value="ECO:0007669"/>
    <property type="project" value="TreeGrafter"/>
</dbReference>
<evidence type="ECO:0000256" key="10">
    <source>
        <dbReference type="ARBA" id="ARBA00049244"/>
    </source>
</evidence>
<dbReference type="PRINTS" id="PR00870">
    <property type="entry name" value="DNAPOLXBETA"/>
</dbReference>
<feature type="domain" description="BRCT" evidence="13">
    <location>
        <begin position="167"/>
        <end position="191"/>
    </location>
</feature>
<dbReference type="PANTHER" id="PTHR11276:SF29">
    <property type="entry name" value="DNA POLYMERASE TYPE-X FAMILY PROTEIN POL4"/>
    <property type="match status" value="1"/>
</dbReference>
<dbReference type="InterPro" id="IPR010996">
    <property type="entry name" value="HHH_MUS81"/>
</dbReference>
<evidence type="ECO:0000256" key="12">
    <source>
        <dbReference type="SAM" id="MobiDB-lite"/>
    </source>
</evidence>
<dbReference type="Pfam" id="PF14792">
    <property type="entry name" value="DNA_pol_B_palm"/>
    <property type="match status" value="1"/>
</dbReference>
<dbReference type="GO" id="GO:0003677">
    <property type="term" value="F:DNA binding"/>
    <property type="evidence" value="ECO:0007669"/>
    <property type="project" value="UniProtKB-UniRule"/>
</dbReference>
<dbReference type="InterPro" id="IPR043519">
    <property type="entry name" value="NT_sf"/>
</dbReference>
<dbReference type="CDD" id="cd00141">
    <property type="entry name" value="NT_POLXc"/>
    <property type="match status" value="1"/>
</dbReference>
<sequence length="648" mass="73137">MELELPVIYLLPTRLSADELNEWESRIPNLTRDASEASFIVGKSRYAFRACSFPDSRVVSVTWAPFRAGGICLDTAKEERILTSKPIVSQKSRAQFELRKLKLCAEEAPPPQDEVPVTPRAKRRKISHTEHHGFHTDSDTASEDGLSLIDGESASKTSAKSDTATRKVVRLAWLQDSLSKGTVLDYSDYLVLEALRTPSIPDKEPRLEAQKPPDLLQRAREIASSSQTSTHSAVAYHPRRDGDHHHKVPRLLPHSTTEENVIASIPPVPAYLHTSYSCQRATYIHPPNETFIGKLKEVRELRAMTGDSIGVRAYSSAIASISAYPYKLQSPIEVGRLPGCGSKIGLLFAEFEEHGQLSEIQKAESDEKMAAIKTFYNIFGVSAVTAEEFYRRGWRDLDDVVEYGWKSISRSQQIGVKYYDDFLQKIPRPESESIANTVLEYARRLRPGFQMTIVGGYRRGKIMSGDVDLMLSHHDEQATHEFVDKLVVSLEEAKYITHTLSLSTHNSQRGQRPTSYKPQSTGGTGFDTLDKALVVWQDPHFKSTDPSDKNPNLHRRVDILISPWRTVGCAVLGWSSETTFQRDLRRYCKHEKNLKFDSSGIRSRTPPYDWVDLEDREGGRAETMEEAEKRVFEGLGLEYRPPQERCTG</sequence>
<dbReference type="Pfam" id="PF14716">
    <property type="entry name" value="HHH_8"/>
    <property type="match status" value="1"/>
</dbReference>
<dbReference type="Gene3D" id="1.10.150.20">
    <property type="entry name" value="5' to 3' exonuclease, C-terminal subdomain"/>
    <property type="match status" value="1"/>
</dbReference>
<keyword evidence="15" id="KW-1185">Reference proteome</keyword>
<feature type="compositionally biased region" description="Polar residues" evidence="12">
    <location>
        <begin position="223"/>
        <end position="232"/>
    </location>
</feature>
<dbReference type="EC" id="2.7.7.7" evidence="11"/>
<keyword evidence="4 11" id="KW-0548">Nucleotidyltransferase</keyword>
<gene>
    <name evidence="14" type="ORF">SLS53_000459</name>
</gene>
<dbReference type="FunFam" id="1.10.150.110:FF:000005">
    <property type="entry name" value="DNA polymerase POL4"/>
    <property type="match status" value="1"/>
</dbReference>
<evidence type="ECO:0000256" key="2">
    <source>
        <dbReference type="ARBA" id="ARBA00008323"/>
    </source>
</evidence>
<dbReference type="SUPFAM" id="SSF47802">
    <property type="entry name" value="DNA polymerase beta, N-terminal domain-like"/>
    <property type="match status" value="1"/>
</dbReference>
<dbReference type="InterPro" id="IPR022312">
    <property type="entry name" value="DNA_pol_X"/>
</dbReference>
<keyword evidence="3 11" id="KW-0808">Transferase</keyword>
<dbReference type="InterPro" id="IPR027421">
    <property type="entry name" value="DNA_pol_lamdba_lyase_dom_sf"/>
</dbReference>
<dbReference type="InterPro" id="IPR037160">
    <property type="entry name" value="DNA_Pol_thumb_sf"/>
</dbReference>
<accession>A0AAN9UNE1</accession>
<feature type="region of interest" description="Disordered" evidence="12">
    <location>
        <begin position="223"/>
        <end position="248"/>
    </location>
</feature>
<evidence type="ECO:0000256" key="4">
    <source>
        <dbReference type="ARBA" id="ARBA00022695"/>
    </source>
</evidence>
<dbReference type="Gene3D" id="3.30.460.10">
    <property type="entry name" value="Beta Polymerase, domain 2"/>
    <property type="match status" value="1"/>
</dbReference>
<comment type="similarity">
    <text evidence="2 11">Belongs to the DNA polymerase type-X family.</text>
</comment>
<dbReference type="SMART" id="SM00483">
    <property type="entry name" value="POLXc"/>
    <property type="match status" value="1"/>
</dbReference>
<keyword evidence="7 11" id="KW-0239">DNA-directed DNA polymerase</keyword>
<dbReference type="InterPro" id="IPR002054">
    <property type="entry name" value="DNA-dir_DNA_pol_X"/>
</dbReference>
<dbReference type="GO" id="GO:0003887">
    <property type="term" value="F:DNA-directed DNA polymerase activity"/>
    <property type="evidence" value="ECO:0007669"/>
    <property type="project" value="UniProtKB-UniRule"/>
</dbReference>
<evidence type="ECO:0000259" key="13">
    <source>
        <dbReference type="PROSITE" id="PS50172"/>
    </source>
</evidence>
<dbReference type="InterPro" id="IPR028207">
    <property type="entry name" value="DNA_pol_B_palm_palm"/>
</dbReference>
<evidence type="ECO:0000256" key="9">
    <source>
        <dbReference type="ARBA" id="ARBA00023242"/>
    </source>
</evidence>
<dbReference type="FunFam" id="3.30.210.10:FF:000005">
    <property type="entry name" value="DNA polymerase IV"/>
    <property type="match status" value="1"/>
</dbReference>
<dbReference type="PRINTS" id="PR00869">
    <property type="entry name" value="DNAPOLX"/>
</dbReference>
<dbReference type="PROSITE" id="PS50172">
    <property type="entry name" value="BRCT"/>
    <property type="match status" value="1"/>
</dbReference>
<dbReference type="SUPFAM" id="SSF81585">
    <property type="entry name" value="PsbU/PolX domain-like"/>
    <property type="match status" value="1"/>
</dbReference>
<dbReference type="Gene3D" id="1.10.150.110">
    <property type="entry name" value="DNA polymerase beta, N-terminal domain-like"/>
    <property type="match status" value="1"/>
</dbReference>
<evidence type="ECO:0000256" key="6">
    <source>
        <dbReference type="ARBA" id="ARBA00022763"/>
    </source>
</evidence>
<dbReference type="EMBL" id="JAJSPL020000001">
    <property type="protein sequence ID" value="KAK7749877.1"/>
    <property type="molecule type" value="Genomic_DNA"/>
</dbReference>
<evidence type="ECO:0000256" key="8">
    <source>
        <dbReference type="ARBA" id="ARBA00023204"/>
    </source>
</evidence>
<feature type="region of interest" description="Disordered" evidence="12">
    <location>
        <begin position="503"/>
        <end position="523"/>
    </location>
</feature>
<organism evidence="14 15">
    <name type="scientific">Cytospora paraplurivora</name>
    <dbReference type="NCBI Taxonomy" id="2898453"/>
    <lineage>
        <taxon>Eukaryota</taxon>
        <taxon>Fungi</taxon>
        <taxon>Dikarya</taxon>
        <taxon>Ascomycota</taxon>
        <taxon>Pezizomycotina</taxon>
        <taxon>Sordariomycetes</taxon>
        <taxon>Sordariomycetidae</taxon>
        <taxon>Diaporthales</taxon>
        <taxon>Cytosporaceae</taxon>
        <taxon>Cytospora</taxon>
    </lineage>
</organism>
<dbReference type="PANTHER" id="PTHR11276">
    <property type="entry name" value="DNA POLYMERASE TYPE-X FAMILY MEMBER"/>
    <property type="match status" value="1"/>
</dbReference>
<evidence type="ECO:0000256" key="3">
    <source>
        <dbReference type="ARBA" id="ARBA00022679"/>
    </source>
</evidence>
<comment type="function">
    <text evidence="11">DNA polymerase that functions in several pathways of DNA repair. Involved in base excision repair (BER) responsible for repair of lesions that give rise to abasic (AP) sites in DNA. Also contributes to DNA double-strand break repair by non-homologous end joining and homologous recombination. Has both template-dependent and template-independent (terminal transferase) DNA polymerase activities. Has also a 5'-deoxyribose-5-phosphate lyase (dRP lyase) activity.</text>
</comment>
<dbReference type="Pfam" id="PF10391">
    <property type="entry name" value="DNA_pol_lambd_f"/>
    <property type="match status" value="1"/>
</dbReference>
<keyword evidence="6 11" id="KW-0227">DNA damage</keyword>
<comment type="catalytic activity">
    <reaction evidence="10 11">
        <text>DNA(n) + a 2'-deoxyribonucleoside 5'-triphosphate = DNA(n+1) + diphosphate</text>
        <dbReference type="Rhea" id="RHEA:22508"/>
        <dbReference type="Rhea" id="RHEA-COMP:17339"/>
        <dbReference type="Rhea" id="RHEA-COMP:17340"/>
        <dbReference type="ChEBI" id="CHEBI:33019"/>
        <dbReference type="ChEBI" id="CHEBI:61560"/>
        <dbReference type="ChEBI" id="CHEBI:173112"/>
        <dbReference type="EC" id="2.7.7.7"/>
    </reaction>
</comment>
<dbReference type="Proteomes" id="UP001320245">
    <property type="component" value="Unassembled WGS sequence"/>
</dbReference>
<evidence type="ECO:0000256" key="11">
    <source>
        <dbReference type="RuleBase" id="RU366014"/>
    </source>
</evidence>
<evidence type="ECO:0000313" key="14">
    <source>
        <dbReference type="EMBL" id="KAK7749877.1"/>
    </source>
</evidence>
<dbReference type="InterPro" id="IPR018944">
    <property type="entry name" value="DNA_pol_lambd_fingers_domain"/>
</dbReference>
<evidence type="ECO:0000256" key="1">
    <source>
        <dbReference type="ARBA" id="ARBA00004123"/>
    </source>
</evidence>
<dbReference type="Gene3D" id="3.30.210.10">
    <property type="entry name" value="DNA polymerase, thumb domain"/>
    <property type="match status" value="1"/>
</dbReference>
<feature type="compositionally biased region" description="Polar residues" evidence="12">
    <location>
        <begin position="503"/>
        <end position="521"/>
    </location>
</feature>
<evidence type="ECO:0000256" key="5">
    <source>
        <dbReference type="ARBA" id="ARBA00022723"/>
    </source>
</evidence>
<dbReference type="AlphaFoldDB" id="A0AAN9UNE1"/>
<dbReference type="Pfam" id="PF14791">
    <property type="entry name" value="DNA_pol_B_thumb"/>
    <property type="match status" value="1"/>
</dbReference>
<dbReference type="InterPro" id="IPR002008">
    <property type="entry name" value="DNA_pol_X_beta-like"/>
</dbReference>
<name>A0AAN9UNE1_9PEZI</name>
<dbReference type="GO" id="GO:0046872">
    <property type="term" value="F:metal ion binding"/>
    <property type="evidence" value="ECO:0007669"/>
    <property type="project" value="UniProtKB-UniRule"/>
</dbReference>
<dbReference type="InterPro" id="IPR029398">
    <property type="entry name" value="PolB_thumb"/>
</dbReference>
<comment type="subcellular location">
    <subcellularLocation>
        <location evidence="1 11">Nucleus</location>
    </subcellularLocation>
</comment>
<keyword evidence="5" id="KW-0479">Metal-binding</keyword>
<feature type="compositionally biased region" description="Basic and acidic residues" evidence="12">
    <location>
        <begin position="127"/>
        <end position="138"/>
    </location>
</feature>
<dbReference type="FunFam" id="1.10.150.20:FF:000010">
    <property type="entry name" value="DNA polymerase lambda"/>
    <property type="match status" value="1"/>
</dbReference>
<evidence type="ECO:0000256" key="7">
    <source>
        <dbReference type="ARBA" id="ARBA00022932"/>
    </source>
</evidence>
<comment type="caution">
    <text evidence="14">The sequence shown here is derived from an EMBL/GenBank/DDBJ whole genome shotgun (WGS) entry which is preliminary data.</text>
</comment>
<feature type="region of interest" description="Disordered" evidence="12">
    <location>
        <begin position="108"/>
        <end position="146"/>
    </location>
</feature>
<keyword evidence="9 11" id="KW-0539">Nucleus</keyword>
<dbReference type="SUPFAM" id="SSF81301">
    <property type="entry name" value="Nucleotidyltransferase"/>
    <property type="match status" value="1"/>
</dbReference>
<proteinExistence type="inferred from homology"/>
<reference evidence="14 15" key="1">
    <citation type="journal article" date="2023" name="PLoS ONE">
        <title>Cytospora paraplurivora sp. nov. isolated from orchards with fruit tree decline syndrome in Ontario, Canada.</title>
        <authorList>
            <person name="Ilyukhin E."/>
            <person name="Nguyen H.D.T."/>
            <person name="Castle A.J."/>
            <person name="Ellouze W."/>
        </authorList>
    </citation>
    <scope>NUCLEOTIDE SEQUENCE [LARGE SCALE GENOMIC DNA]</scope>
    <source>
        <strain evidence="14 15">FDS-564</strain>
    </source>
</reference>
<keyword evidence="8 11" id="KW-0234">DNA repair</keyword>
<dbReference type="GO" id="GO:0005634">
    <property type="term" value="C:nucleus"/>
    <property type="evidence" value="ECO:0007669"/>
    <property type="project" value="UniProtKB-SubCell"/>
</dbReference>
<protein>
    <recommendedName>
        <fullName evidence="11">DNA polymerase</fullName>
        <ecNumber evidence="11">2.7.7.7</ecNumber>
    </recommendedName>
</protein>
<dbReference type="InterPro" id="IPR001357">
    <property type="entry name" value="BRCT_dom"/>
</dbReference>
<evidence type="ECO:0000313" key="15">
    <source>
        <dbReference type="Proteomes" id="UP001320245"/>
    </source>
</evidence>